<organism evidence="2 3">
    <name type="scientific">Clostridium cavendishii DSM 21758</name>
    <dbReference type="NCBI Taxonomy" id="1121302"/>
    <lineage>
        <taxon>Bacteria</taxon>
        <taxon>Bacillati</taxon>
        <taxon>Bacillota</taxon>
        <taxon>Clostridia</taxon>
        <taxon>Eubacteriales</taxon>
        <taxon>Clostridiaceae</taxon>
        <taxon>Clostridium</taxon>
    </lineage>
</organism>
<gene>
    <name evidence="2" type="ORF">SAMN02745163_03316</name>
</gene>
<dbReference type="Proteomes" id="UP000184310">
    <property type="component" value="Unassembled WGS sequence"/>
</dbReference>
<accession>A0A1M6Q898</accession>
<dbReference type="Pfam" id="PF21277">
    <property type="entry name" value="T6SS_VgrG3-like_C"/>
    <property type="match status" value="1"/>
</dbReference>
<name>A0A1M6Q898_9CLOT</name>
<dbReference type="RefSeq" id="WP_072990391.1">
    <property type="nucleotide sequence ID" value="NZ_FQZB01000014.1"/>
</dbReference>
<dbReference type="OrthoDB" id="9800780at2"/>
<dbReference type="Gene3D" id="1.10.1330.10">
    <property type="entry name" value="Dockerin domain"/>
    <property type="match status" value="1"/>
</dbReference>
<dbReference type="Pfam" id="PF00404">
    <property type="entry name" value="Dockerin_1"/>
    <property type="match status" value="1"/>
</dbReference>
<dbReference type="EMBL" id="FQZB01000014">
    <property type="protein sequence ID" value="SHK16370.1"/>
    <property type="molecule type" value="Genomic_DNA"/>
</dbReference>
<dbReference type="InterPro" id="IPR036439">
    <property type="entry name" value="Dockerin_dom_sf"/>
</dbReference>
<evidence type="ECO:0000259" key="1">
    <source>
        <dbReference type="PROSITE" id="PS51766"/>
    </source>
</evidence>
<dbReference type="InterPro" id="IPR049073">
    <property type="entry name" value="T6SS_VgrG3-like_C"/>
</dbReference>
<dbReference type="PROSITE" id="PS00018">
    <property type="entry name" value="EF_HAND_1"/>
    <property type="match status" value="2"/>
</dbReference>
<dbReference type="SUPFAM" id="SSF63446">
    <property type="entry name" value="Type I dockerin domain"/>
    <property type="match status" value="1"/>
</dbReference>
<sequence>MKKKGLFILVFLIIFNIDIIRVFGVEIKGDFNNDGNIDEKDLQIITNNYMSNNPIYDMNNDGQIDIYDMVIVSKMINNSYYKIYNNNGVFIKGFWKEQFDEAIKIARENDYFIMVNNNVYWNNDKYWVYDGTELKGNYNAMYDAVKNASNFKNGVVLNKLGQRVLDNSKGYKAKIAVTQDELNLRNVPAWSPKTDINIPNKELVEINKIDKGFFGVYWNKDSKNILQGYVPYYLDIIQDDNENTMLGYISGREESGLNVGAISDNPNDKGGVSCGVWQFSGNMGSLGDFITYLRDKNYDFYNRLTNAKNSDGGQYKENFKTEWKNIAENYSYDFYKLQQKYSEENFYKNCLNQCNAKGYNLGKILNYSSTRNMIWSTAIHHGQAGAARIFSSIDSNLPVEDYIRTVYAKRLEIIAASYPPNSSNQGVVDIYNSIKKRFERECNEIIRCYQREISY</sequence>
<keyword evidence="3" id="KW-1185">Reference proteome</keyword>
<dbReference type="PROSITE" id="PS51766">
    <property type="entry name" value="DOCKERIN"/>
    <property type="match status" value="1"/>
</dbReference>
<protein>
    <recommendedName>
        <fullName evidence="1">Dockerin domain-containing protein</fullName>
    </recommendedName>
</protein>
<feature type="domain" description="Dockerin" evidence="1">
    <location>
        <begin position="24"/>
        <end position="85"/>
    </location>
</feature>
<dbReference type="STRING" id="1121302.SAMN02745163_03316"/>
<dbReference type="GO" id="GO:0004553">
    <property type="term" value="F:hydrolase activity, hydrolyzing O-glycosyl compounds"/>
    <property type="evidence" value="ECO:0007669"/>
    <property type="project" value="InterPro"/>
</dbReference>
<dbReference type="InterPro" id="IPR018247">
    <property type="entry name" value="EF_Hand_1_Ca_BS"/>
</dbReference>
<dbReference type="InterPro" id="IPR002105">
    <property type="entry name" value="Dockerin_1_rpt"/>
</dbReference>
<proteinExistence type="predicted"/>
<dbReference type="AlphaFoldDB" id="A0A1M6Q898"/>
<reference evidence="2 3" key="1">
    <citation type="submission" date="2016-11" db="EMBL/GenBank/DDBJ databases">
        <authorList>
            <person name="Jaros S."/>
            <person name="Januszkiewicz K."/>
            <person name="Wedrychowicz H."/>
        </authorList>
    </citation>
    <scope>NUCLEOTIDE SEQUENCE [LARGE SCALE GENOMIC DNA]</scope>
    <source>
        <strain evidence="2 3">DSM 21758</strain>
    </source>
</reference>
<dbReference type="GO" id="GO:0000272">
    <property type="term" value="P:polysaccharide catabolic process"/>
    <property type="evidence" value="ECO:0007669"/>
    <property type="project" value="InterPro"/>
</dbReference>
<evidence type="ECO:0000313" key="3">
    <source>
        <dbReference type="Proteomes" id="UP000184310"/>
    </source>
</evidence>
<dbReference type="InterPro" id="IPR016134">
    <property type="entry name" value="Dockerin_dom"/>
</dbReference>
<evidence type="ECO:0000313" key="2">
    <source>
        <dbReference type="EMBL" id="SHK16370.1"/>
    </source>
</evidence>